<protein>
    <submittedName>
        <fullName evidence="6">ZF-HD protein dimerization region containing protein</fullName>
    </submittedName>
</protein>
<evidence type="ECO:0000256" key="4">
    <source>
        <dbReference type="SAM" id="MobiDB-lite"/>
    </source>
</evidence>
<sequence>MPSGEEGTLEALKCSACNCHRNFHRKEAEGESSYDCYHPFKRGRWWDDGEATLGEEEVQDQVHSRAEGEDASLRREGGLAVSEAGRERGSAVLPGDRGEEESPQGVDAQQQAQLGQEGPSPARMTAAAGSPLTIPNCSSLFGLCLTLGMWMLEF</sequence>
<dbReference type="OrthoDB" id="694008at2759"/>
<dbReference type="GO" id="GO:0050793">
    <property type="term" value="P:regulation of developmental process"/>
    <property type="evidence" value="ECO:0007669"/>
    <property type="project" value="TreeGrafter"/>
</dbReference>
<keyword evidence="1" id="KW-0479">Metal-binding</keyword>
<proteinExistence type="predicted"/>
<name>A0A9E7I1P2_9LILI</name>
<evidence type="ECO:0000256" key="3">
    <source>
        <dbReference type="ARBA" id="ARBA00022833"/>
    </source>
</evidence>
<evidence type="ECO:0000256" key="1">
    <source>
        <dbReference type="ARBA" id="ARBA00022723"/>
    </source>
</evidence>
<feature type="domain" description="ZF-HD dimerization-type" evidence="5">
    <location>
        <begin position="1"/>
        <end position="27"/>
    </location>
</feature>
<dbReference type="PANTHER" id="PTHR31948">
    <property type="entry name" value="ZINC-FINGER HOMEODOMAIN PROTEIN 2"/>
    <property type="match status" value="1"/>
</dbReference>
<accession>A0A9E7I1P2</accession>
<dbReference type="EMBL" id="CP097511">
    <property type="protein sequence ID" value="URE43771.1"/>
    <property type="molecule type" value="Genomic_DNA"/>
</dbReference>
<feature type="region of interest" description="Disordered" evidence="4">
    <location>
        <begin position="56"/>
        <end position="126"/>
    </location>
</feature>
<dbReference type="Pfam" id="PF04770">
    <property type="entry name" value="ZF-HD_dimer"/>
    <property type="match status" value="1"/>
</dbReference>
<dbReference type="GO" id="GO:0005634">
    <property type="term" value="C:nucleus"/>
    <property type="evidence" value="ECO:0007669"/>
    <property type="project" value="TreeGrafter"/>
</dbReference>
<dbReference type="AlphaFoldDB" id="A0A9E7I1P2"/>
<gene>
    <name evidence="6" type="ORF">MUK42_14385</name>
</gene>
<evidence type="ECO:0000259" key="5">
    <source>
        <dbReference type="PROSITE" id="PS51523"/>
    </source>
</evidence>
<feature type="compositionally biased region" description="Basic and acidic residues" evidence="4">
    <location>
        <begin position="60"/>
        <end position="77"/>
    </location>
</feature>
<keyword evidence="7" id="KW-1185">Reference proteome</keyword>
<reference evidence="6" key="1">
    <citation type="submission" date="2022-05" db="EMBL/GenBank/DDBJ databases">
        <title>The Musa troglodytarum L. genome provides insights into the mechanism of non-climacteric behaviour and enrichment of carotenoids.</title>
        <authorList>
            <person name="Wang J."/>
        </authorList>
    </citation>
    <scope>NUCLEOTIDE SEQUENCE</scope>
    <source>
        <tissue evidence="6">Leaf</tissue>
    </source>
</reference>
<dbReference type="GO" id="GO:0000976">
    <property type="term" value="F:transcription cis-regulatory region binding"/>
    <property type="evidence" value="ECO:0007669"/>
    <property type="project" value="TreeGrafter"/>
</dbReference>
<dbReference type="InterPro" id="IPR006456">
    <property type="entry name" value="ZF_HD_homeobox_Cys/His_dimer"/>
</dbReference>
<organism evidence="6 7">
    <name type="scientific">Musa troglodytarum</name>
    <name type="common">fe'i banana</name>
    <dbReference type="NCBI Taxonomy" id="320322"/>
    <lineage>
        <taxon>Eukaryota</taxon>
        <taxon>Viridiplantae</taxon>
        <taxon>Streptophyta</taxon>
        <taxon>Embryophyta</taxon>
        <taxon>Tracheophyta</taxon>
        <taxon>Spermatophyta</taxon>
        <taxon>Magnoliopsida</taxon>
        <taxon>Liliopsida</taxon>
        <taxon>Zingiberales</taxon>
        <taxon>Musaceae</taxon>
        <taxon>Musa</taxon>
    </lineage>
</organism>
<dbReference type="GO" id="GO:0003700">
    <property type="term" value="F:DNA-binding transcription factor activity"/>
    <property type="evidence" value="ECO:0007669"/>
    <property type="project" value="TreeGrafter"/>
</dbReference>
<evidence type="ECO:0000313" key="7">
    <source>
        <dbReference type="Proteomes" id="UP001055439"/>
    </source>
</evidence>
<keyword evidence="2" id="KW-0863">Zinc-finger</keyword>
<dbReference type="PANTHER" id="PTHR31948:SF60">
    <property type="entry name" value="ZINC-FINGER HOMEODOMAIN PROTEIN 5"/>
    <property type="match status" value="1"/>
</dbReference>
<evidence type="ECO:0000256" key="2">
    <source>
        <dbReference type="ARBA" id="ARBA00022771"/>
    </source>
</evidence>
<dbReference type="GO" id="GO:0008270">
    <property type="term" value="F:zinc ion binding"/>
    <property type="evidence" value="ECO:0007669"/>
    <property type="project" value="UniProtKB-KW"/>
</dbReference>
<dbReference type="PROSITE" id="PS51523">
    <property type="entry name" value="ZF_HD_DIMER"/>
    <property type="match status" value="1"/>
</dbReference>
<dbReference type="Proteomes" id="UP001055439">
    <property type="component" value="Chromosome 9"/>
</dbReference>
<evidence type="ECO:0000313" key="6">
    <source>
        <dbReference type="EMBL" id="URE43771.1"/>
    </source>
</evidence>
<keyword evidence="3" id="KW-0862">Zinc</keyword>